<dbReference type="GO" id="GO:0003723">
    <property type="term" value="F:RNA binding"/>
    <property type="evidence" value="ECO:0007669"/>
    <property type="project" value="InterPro"/>
</dbReference>
<dbReference type="HAMAP" id="MF_01080">
    <property type="entry name" value="TruB_bact"/>
    <property type="match status" value="1"/>
</dbReference>
<evidence type="ECO:0000256" key="4">
    <source>
        <dbReference type="ARBA" id="ARBA00023235"/>
    </source>
</evidence>
<feature type="compositionally biased region" description="Gly residues" evidence="6">
    <location>
        <begin position="168"/>
        <end position="179"/>
    </location>
</feature>
<evidence type="ECO:0000259" key="7">
    <source>
        <dbReference type="Pfam" id="PF01509"/>
    </source>
</evidence>
<keyword evidence="4 5" id="KW-0413">Isomerase</keyword>
<dbReference type="InterPro" id="IPR020103">
    <property type="entry name" value="PsdUridine_synth_cat_dom_sf"/>
</dbReference>
<keyword evidence="3 5" id="KW-0819">tRNA processing</keyword>
<evidence type="ECO:0000313" key="10">
    <source>
        <dbReference type="Proteomes" id="UP000254101"/>
    </source>
</evidence>
<dbReference type="Pfam" id="PF16198">
    <property type="entry name" value="TruB_C_2"/>
    <property type="match status" value="1"/>
</dbReference>
<gene>
    <name evidence="5 9" type="primary">truB</name>
    <name evidence="9" type="ORF">DL238_13530</name>
</gene>
<dbReference type="Pfam" id="PF01509">
    <property type="entry name" value="TruB_N"/>
    <property type="match status" value="1"/>
</dbReference>
<protein>
    <recommendedName>
        <fullName evidence="5">tRNA pseudouridine synthase B</fullName>
        <ecNumber evidence="5">5.4.99.25</ecNumber>
    </recommendedName>
    <alternativeName>
        <fullName evidence="5">tRNA pseudouridine(55) synthase</fullName>
        <shortName evidence="5">Psi55 synthase</shortName>
    </alternativeName>
    <alternativeName>
        <fullName evidence="5">tRNA pseudouridylate synthase</fullName>
    </alternativeName>
    <alternativeName>
        <fullName evidence="5">tRNA-uridine isomerase</fullName>
    </alternativeName>
</protein>
<dbReference type="Gene3D" id="3.30.2350.10">
    <property type="entry name" value="Pseudouridine synthase"/>
    <property type="match status" value="1"/>
</dbReference>
<keyword evidence="10" id="KW-1185">Reference proteome</keyword>
<dbReference type="PANTHER" id="PTHR13767">
    <property type="entry name" value="TRNA-PSEUDOURIDINE SYNTHASE"/>
    <property type="match status" value="1"/>
</dbReference>
<dbReference type="EC" id="5.4.99.25" evidence="5"/>
<feature type="region of interest" description="Disordered" evidence="6">
    <location>
        <begin position="165"/>
        <end position="230"/>
    </location>
</feature>
<dbReference type="InterPro" id="IPR014780">
    <property type="entry name" value="tRNA_psdUridine_synth_TruB"/>
</dbReference>
<dbReference type="PANTHER" id="PTHR13767:SF2">
    <property type="entry name" value="PSEUDOURIDYLATE SYNTHASE TRUB1"/>
    <property type="match status" value="1"/>
</dbReference>
<dbReference type="InterPro" id="IPR002501">
    <property type="entry name" value="PsdUridine_synth_N"/>
</dbReference>
<sequence length="372" mass="39147">MTTNEKTVPPSGWLILDKPRGMGSTQGVAAVKRNLREGGYAKTKIGHGGTLDPLAEGVLPIALGEATKLAGRMLDATKTYVFTIQFGEETDTLDTEGEVIARSDRFPPLAAVAGVLDHFTGPIEQVPPAYSALKVDGKRAYDRARAGEDVELKARKVTVHSLQFLPGTGRGTVEDGGGAPSPDSAVDDAGASKAPLHHPADGPPPRAGEDLESTFQTTTGRPDPYDPSAPLELAESVTLEATVSKGTYIRSLARDIALALGTRGHVTYLRRTRAGPFAEEQAISLDKLNEIANGAPLHDLILPLEAGLDDIPALSLDPEQAQAARQGRVLSGLPHADGLYFAKSGSVPVALVEIEGGTMKIVRGFNFPDVAE</sequence>
<accession>A0A395LGL9</accession>
<comment type="function">
    <text evidence="5">Responsible for synthesis of pseudouridine from uracil-55 in the psi GC loop of transfer RNAs.</text>
</comment>
<evidence type="ECO:0000256" key="5">
    <source>
        <dbReference type="HAMAP-Rule" id="MF_01080"/>
    </source>
</evidence>
<feature type="active site" description="Nucleophile" evidence="5">
    <location>
        <position position="52"/>
    </location>
</feature>
<dbReference type="SUPFAM" id="SSF55120">
    <property type="entry name" value="Pseudouridine synthase"/>
    <property type="match status" value="1"/>
</dbReference>
<evidence type="ECO:0000256" key="6">
    <source>
        <dbReference type="SAM" id="MobiDB-lite"/>
    </source>
</evidence>
<dbReference type="NCBIfam" id="TIGR00431">
    <property type="entry name" value="TruB"/>
    <property type="match status" value="1"/>
</dbReference>
<dbReference type="InterPro" id="IPR032819">
    <property type="entry name" value="TruB_C"/>
</dbReference>
<dbReference type="Proteomes" id="UP000254101">
    <property type="component" value="Unassembled WGS sequence"/>
</dbReference>
<reference evidence="9 10" key="1">
    <citation type="submission" date="2018-07" db="EMBL/GenBank/DDBJ databases">
        <title>Erythrobacter nanhaiensis sp. nov., a novel member of the genus Erythrobacter isolated from the South China Sea.</title>
        <authorList>
            <person name="Chen X."/>
            <person name="Liu J."/>
        </authorList>
    </citation>
    <scope>NUCLEOTIDE SEQUENCE [LARGE SCALE GENOMIC DNA]</scope>
    <source>
        <strain evidence="9 10">S-5</strain>
    </source>
</reference>
<dbReference type="GO" id="GO:0031119">
    <property type="term" value="P:tRNA pseudouridine synthesis"/>
    <property type="evidence" value="ECO:0007669"/>
    <property type="project" value="UniProtKB-UniRule"/>
</dbReference>
<organism evidence="9 10">
    <name type="scientific">Alteriqipengyuania lutimaris</name>
    <dbReference type="NCBI Taxonomy" id="1538146"/>
    <lineage>
        <taxon>Bacteria</taxon>
        <taxon>Pseudomonadati</taxon>
        <taxon>Pseudomonadota</taxon>
        <taxon>Alphaproteobacteria</taxon>
        <taxon>Sphingomonadales</taxon>
        <taxon>Erythrobacteraceae</taxon>
        <taxon>Alteriqipengyuania</taxon>
    </lineage>
</organism>
<dbReference type="GO" id="GO:0160148">
    <property type="term" value="F:tRNA pseudouridine(55) synthase activity"/>
    <property type="evidence" value="ECO:0007669"/>
    <property type="project" value="UniProtKB-EC"/>
</dbReference>
<name>A0A395LGL9_9SPHN</name>
<evidence type="ECO:0000259" key="8">
    <source>
        <dbReference type="Pfam" id="PF16198"/>
    </source>
</evidence>
<dbReference type="EMBL" id="QRBB01000002">
    <property type="protein sequence ID" value="RDS75719.1"/>
    <property type="molecule type" value="Genomic_DNA"/>
</dbReference>
<feature type="domain" description="tRNA pseudouridylate synthase B C-terminal" evidence="8">
    <location>
        <begin position="250"/>
        <end position="308"/>
    </location>
</feature>
<feature type="domain" description="Pseudouridine synthase II N-terminal" evidence="7">
    <location>
        <begin position="42"/>
        <end position="165"/>
    </location>
</feature>
<evidence type="ECO:0000256" key="2">
    <source>
        <dbReference type="ARBA" id="ARBA00005642"/>
    </source>
</evidence>
<evidence type="ECO:0000313" key="9">
    <source>
        <dbReference type="EMBL" id="RDS75719.1"/>
    </source>
</evidence>
<dbReference type="GO" id="GO:1990481">
    <property type="term" value="P:mRNA pseudouridine synthesis"/>
    <property type="evidence" value="ECO:0007669"/>
    <property type="project" value="TreeGrafter"/>
</dbReference>
<dbReference type="CDD" id="cd02573">
    <property type="entry name" value="PseudoU_synth_EcTruB"/>
    <property type="match status" value="1"/>
</dbReference>
<dbReference type="AlphaFoldDB" id="A0A395LGL9"/>
<comment type="similarity">
    <text evidence="2 5">Belongs to the pseudouridine synthase TruB family. Type 1 subfamily.</text>
</comment>
<proteinExistence type="inferred from homology"/>
<dbReference type="OrthoDB" id="9802309at2"/>
<evidence type="ECO:0000256" key="1">
    <source>
        <dbReference type="ARBA" id="ARBA00000385"/>
    </source>
</evidence>
<comment type="catalytic activity">
    <reaction evidence="1 5">
        <text>uridine(55) in tRNA = pseudouridine(55) in tRNA</text>
        <dbReference type="Rhea" id="RHEA:42532"/>
        <dbReference type="Rhea" id="RHEA-COMP:10101"/>
        <dbReference type="Rhea" id="RHEA-COMP:10102"/>
        <dbReference type="ChEBI" id="CHEBI:65314"/>
        <dbReference type="ChEBI" id="CHEBI:65315"/>
        <dbReference type="EC" id="5.4.99.25"/>
    </reaction>
</comment>
<evidence type="ECO:0000256" key="3">
    <source>
        <dbReference type="ARBA" id="ARBA00022694"/>
    </source>
</evidence>
<comment type="caution">
    <text evidence="9">The sequence shown here is derived from an EMBL/GenBank/DDBJ whole genome shotgun (WGS) entry which is preliminary data.</text>
</comment>